<name>A0ABW4QWT6_9BACT</name>
<evidence type="ECO:0008006" key="3">
    <source>
        <dbReference type="Google" id="ProtNLM"/>
    </source>
</evidence>
<evidence type="ECO:0000313" key="1">
    <source>
        <dbReference type="EMBL" id="MFD1874033.1"/>
    </source>
</evidence>
<accession>A0ABW4QWT6</accession>
<proteinExistence type="predicted"/>
<protein>
    <recommendedName>
        <fullName evidence="3">DUF2158 domain-containing protein</fullName>
    </recommendedName>
</protein>
<gene>
    <name evidence="1" type="ORF">ACFSDX_16425</name>
</gene>
<evidence type="ECO:0000313" key="2">
    <source>
        <dbReference type="Proteomes" id="UP001597197"/>
    </source>
</evidence>
<organism evidence="1 2">
    <name type="scientific">Hymenobacter bucti</name>
    <dbReference type="NCBI Taxonomy" id="1844114"/>
    <lineage>
        <taxon>Bacteria</taxon>
        <taxon>Pseudomonadati</taxon>
        <taxon>Bacteroidota</taxon>
        <taxon>Cytophagia</taxon>
        <taxon>Cytophagales</taxon>
        <taxon>Hymenobacteraceae</taxon>
        <taxon>Hymenobacter</taxon>
    </lineage>
</organism>
<comment type="caution">
    <text evidence="1">The sequence shown here is derived from an EMBL/GenBank/DDBJ whole genome shotgun (WGS) entry which is preliminary data.</text>
</comment>
<dbReference type="EMBL" id="JBHUFD010000005">
    <property type="protein sequence ID" value="MFD1874033.1"/>
    <property type="molecule type" value="Genomic_DNA"/>
</dbReference>
<keyword evidence="2" id="KW-1185">Reference proteome</keyword>
<dbReference type="Proteomes" id="UP001597197">
    <property type="component" value="Unassembled WGS sequence"/>
</dbReference>
<sequence>MESKFQLGDILELDGSHCVVVGLGGQSLSGEEVPEEHIAVWFGEIDNESSEGLTASPKPSRIEVRTIPEDYFKKGPEPLVSH</sequence>
<dbReference type="RefSeq" id="WP_382315444.1">
    <property type="nucleotide sequence ID" value="NZ_JBHUFD010000005.1"/>
</dbReference>
<reference evidence="2" key="1">
    <citation type="journal article" date="2019" name="Int. J. Syst. Evol. Microbiol.">
        <title>The Global Catalogue of Microorganisms (GCM) 10K type strain sequencing project: providing services to taxonomists for standard genome sequencing and annotation.</title>
        <authorList>
            <consortium name="The Broad Institute Genomics Platform"/>
            <consortium name="The Broad Institute Genome Sequencing Center for Infectious Disease"/>
            <person name="Wu L."/>
            <person name="Ma J."/>
        </authorList>
    </citation>
    <scope>NUCLEOTIDE SEQUENCE [LARGE SCALE GENOMIC DNA]</scope>
    <source>
        <strain evidence="2">CGMCC 1.15795</strain>
    </source>
</reference>